<feature type="compositionally biased region" description="Basic and acidic residues" evidence="1">
    <location>
        <begin position="15"/>
        <end position="25"/>
    </location>
</feature>
<dbReference type="EMBL" id="QGNW01000021">
    <property type="protein sequence ID" value="RVX14441.1"/>
    <property type="molecule type" value="Genomic_DNA"/>
</dbReference>
<proteinExistence type="predicted"/>
<dbReference type="Proteomes" id="UP000288805">
    <property type="component" value="Unassembled WGS sequence"/>
</dbReference>
<sequence>MTLNCLNCGPALQRTDSDTQKRYEDRSRLRLCRGVERSWSGNLAPPPPPYGSMRHGSAKKAGKGHRRLNSVGEEPKLIRSGGMRRDWSFEDLRQRRDEKRILLNKA</sequence>
<gene>
    <name evidence="3" type="ORF">CK203_017239</name>
    <name evidence="2" type="ORF">CK203_082277</name>
</gene>
<evidence type="ECO:0000256" key="1">
    <source>
        <dbReference type="SAM" id="MobiDB-lite"/>
    </source>
</evidence>
<feature type="region of interest" description="Disordered" evidence="1">
    <location>
        <begin position="38"/>
        <end position="90"/>
    </location>
</feature>
<protein>
    <submittedName>
        <fullName evidence="2">Uncharacterized protein</fullName>
    </submittedName>
</protein>
<feature type="compositionally biased region" description="Basic and acidic residues" evidence="1">
    <location>
        <begin position="73"/>
        <end position="90"/>
    </location>
</feature>
<dbReference type="EMBL" id="QGNW01001215">
    <property type="protein sequence ID" value="RVW49984.1"/>
    <property type="molecule type" value="Genomic_DNA"/>
</dbReference>
<evidence type="ECO:0000313" key="2">
    <source>
        <dbReference type="EMBL" id="RVW49984.1"/>
    </source>
</evidence>
<evidence type="ECO:0000313" key="4">
    <source>
        <dbReference type="Proteomes" id="UP000288805"/>
    </source>
</evidence>
<dbReference type="PANTHER" id="PTHR36019:SF3">
    <property type="entry name" value="PLANT_PROTEIN"/>
    <property type="match status" value="1"/>
</dbReference>
<feature type="region of interest" description="Disordered" evidence="1">
    <location>
        <begin position="1"/>
        <end position="25"/>
    </location>
</feature>
<evidence type="ECO:0000313" key="3">
    <source>
        <dbReference type="EMBL" id="RVX14441.1"/>
    </source>
</evidence>
<organism evidence="2 4">
    <name type="scientific">Vitis vinifera</name>
    <name type="common">Grape</name>
    <dbReference type="NCBI Taxonomy" id="29760"/>
    <lineage>
        <taxon>Eukaryota</taxon>
        <taxon>Viridiplantae</taxon>
        <taxon>Streptophyta</taxon>
        <taxon>Embryophyta</taxon>
        <taxon>Tracheophyta</taxon>
        <taxon>Spermatophyta</taxon>
        <taxon>Magnoliopsida</taxon>
        <taxon>eudicotyledons</taxon>
        <taxon>Gunneridae</taxon>
        <taxon>Pentapetalae</taxon>
        <taxon>rosids</taxon>
        <taxon>Vitales</taxon>
        <taxon>Vitaceae</taxon>
        <taxon>Viteae</taxon>
        <taxon>Vitis</taxon>
    </lineage>
</organism>
<comment type="caution">
    <text evidence="2">The sequence shown here is derived from an EMBL/GenBank/DDBJ whole genome shotgun (WGS) entry which is preliminary data.</text>
</comment>
<reference evidence="2 4" key="1">
    <citation type="journal article" date="2018" name="PLoS Genet.">
        <title>Population sequencing reveals clonal diversity and ancestral inbreeding in the grapevine cultivar Chardonnay.</title>
        <authorList>
            <person name="Roach M.J."/>
            <person name="Johnson D.L."/>
            <person name="Bohlmann J."/>
            <person name="van Vuuren H.J."/>
            <person name="Jones S.J."/>
            <person name="Pretorius I.S."/>
            <person name="Schmidt S.A."/>
            <person name="Borneman A.R."/>
        </authorList>
    </citation>
    <scope>NUCLEOTIDE SEQUENCE [LARGE SCALE GENOMIC DNA]</scope>
    <source>
        <strain evidence="4">cv. Chardonnay</strain>
        <strain evidence="2">I10V1</strain>
        <tissue evidence="2">Leaf</tissue>
    </source>
</reference>
<feature type="compositionally biased region" description="Basic residues" evidence="1">
    <location>
        <begin position="56"/>
        <end position="68"/>
    </location>
</feature>
<dbReference type="OrthoDB" id="1847777at2759"/>
<dbReference type="KEGG" id="vvi:100245481"/>
<name>A0A438EQH9_VITVI</name>
<accession>A0A438EQH9</accession>
<dbReference type="PANTHER" id="PTHR36019">
    <property type="entry name" value="PLANT/PROTEIN"/>
    <property type="match status" value="1"/>
</dbReference>
<dbReference type="AlphaFoldDB" id="A0A438EQH9"/>